<dbReference type="EC" id="2.4.1.141" evidence="4 12"/>
<evidence type="ECO:0000256" key="11">
    <source>
        <dbReference type="ARBA" id="ARBA00048184"/>
    </source>
</evidence>
<accession>A0AAD5K8P2</accession>
<dbReference type="PANTHER" id="PTHR12867">
    <property type="entry name" value="GLYCOSYL TRANSFERASE-RELATED"/>
    <property type="match status" value="1"/>
</dbReference>
<protein>
    <recommendedName>
        <fullName evidence="5 12">UDP-N-acetylglucosamine transferase subunit ALG13</fullName>
        <ecNumber evidence="4 12">2.4.1.141</ecNumber>
    </recommendedName>
    <alternativeName>
        <fullName evidence="10 12">Asparagine-linked glycosylation protein 13</fullName>
    </alternativeName>
</protein>
<dbReference type="GO" id="GO:0004577">
    <property type="term" value="F:N-acetylglucosaminyldiphosphodolichol N-acetylglucosaminyltransferase activity"/>
    <property type="evidence" value="ECO:0007669"/>
    <property type="project" value="UniProtKB-EC"/>
</dbReference>
<keyword evidence="6 12" id="KW-0328">Glycosyltransferase</keyword>
<name>A0AAD5K8P2_9FUNG</name>
<evidence type="ECO:0000256" key="4">
    <source>
        <dbReference type="ARBA" id="ARBA00012614"/>
    </source>
</evidence>
<feature type="non-terminal residue" evidence="14">
    <location>
        <position position="164"/>
    </location>
</feature>
<dbReference type="InterPro" id="IPR039042">
    <property type="entry name" value="Alg13-like"/>
</dbReference>
<evidence type="ECO:0000259" key="13">
    <source>
        <dbReference type="Pfam" id="PF04101"/>
    </source>
</evidence>
<dbReference type="SUPFAM" id="SSF53756">
    <property type="entry name" value="UDP-Glycosyltransferase/glycogen phosphorylase"/>
    <property type="match status" value="1"/>
</dbReference>
<dbReference type="EMBL" id="JAIXMP010000004">
    <property type="protein sequence ID" value="KAI9274410.1"/>
    <property type="molecule type" value="Genomic_DNA"/>
</dbReference>
<feature type="domain" description="Glycosyl transferase family 28 C-terminal" evidence="13">
    <location>
        <begin position="1"/>
        <end position="146"/>
    </location>
</feature>
<evidence type="ECO:0000256" key="2">
    <source>
        <dbReference type="ARBA" id="ARBA00006962"/>
    </source>
</evidence>
<dbReference type="AlphaFoldDB" id="A0AAD5K8P2"/>
<keyword evidence="8 12" id="KW-0256">Endoplasmic reticulum</keyword>
<dbReference type="Gene3D" id="3.40.50.2000">
    <property type="entry name" value="Glycogen Phosphorylase B"/>
    <property type="match status" value="1"/>
</dbReference>
<dbReference type="Pfam" id="PF04101">
    <property type="entry name" value="Glyco_tran_28_C"/>
    <property type="match status" value="1"/>
</dbReference>
<reference evidence="14" key="1">
    <citation type="journal article" date="2022" name="IScience">
        <title>Evolution of zygomycete secretomes and the origins of terrestrial fungal ecologies.</title>
        <authorList>
            <person name="Chang Y."/>
            <person name="Wang Y."/>
            <person name="Mondo S."/>
            <person name="Ahrendt S."/>
            <person name="Andreopoulos W."/>
            <person name="Barry K."/>
            <person name="Beard J."/>
            <person name="Benny G.L."/>
            <person name="Blankenship S."/>
            <person name="Bonito G."/>
            <person name="Cuomo C."/>
            <person name="Desiro A."/>
            <person name="Gervers K.A."/>
            <person name="Hundley H."/>
            <person name="Kuo A."/>
            <person name="LaButti K."/>
            <person name="Lang B.F."/>
            <person name="Lipzen A."/>
            <person name="O'Donnell K."/>
            <person name="Pangilinan J."/>
            <person name="Reynolds N."/>
            <person name="Sandor L."/>
            <person name="Smith M.E."/>
            <person name="Tsang A."/>
            <person name="Grigoriev I.V."/>
            <person name="Stajich J.E."/>
            <person name="Spatafora J.W."/>
        </authorList>
    </citation>
    <scope>NUCLEOTIDE SEQUENCE</scope>
    <source>
        <strain evidence="14">RSA 2281</strain>
    </source>
</reference>
<reference evidence="14" key="2">
    <citation type="submission" date="2023-02" db="EMBL/GenBank/DDBJ databases">
        <authorList>
            <consortium name="DOE Joint Genome Institute"/>
            <person name="Mondo S.J."/>
            <person name="Chang Y."/>
            <person name="Wang Y."/>
            <person name="Ahrendt S."/>
            <person name="Andreopoulos W."/>
            <person name="Barry K."/>
            <person name="Beard J."/>
            <person name="Benny G.L."/>
            <person name="Blankenship S."/>
            <person name="Bonito G."/>
            <person name="Cuomo C."/>
            <person name="Desiro A."/>
            <person name="Gervers K.A."/>
            <person name="Hundley H."/>
            <person name="Kuo A."/>
            <person name="LaButti K."/>
            <person name="Lang B.F."/>
            <person name="Lipzen A."/>
            <person name="O'Donnell K."/>
            <person name="Pangilinan J."/>
            <person name="Reynolds N."/>
            <person name="Sandor L."/>
            <person name="Smith M.W."/>
            <person name="Tsang A."/>
            <person name="Grigoriev I.V."/>
            <person name="Stajich J.E."/>
            <person name="Spatafora J.W."/>
        </authorList>
    </citation>
    <scope>NUCLEOTIDE SEQUENCE</scope>
    <source>
        <strain evidence="14">RSA 2281</strain>
    </source>
</reference>
<dbReference type="GO" id="GO:0006488">
    <property type="term" value="P:dolichol-linked oligosaccharide biosynthetic process"/>
    <property type="evidence" value="ECO:0007669"/>
    <property type="project" value="InterPro"/>
</dbReference>
<comment type="similarity">
    <text evidence="2 12">Belongs to the glycosyltransferase 28 family.</text>
</comment>
<comment type="subcellular location">
    <subcellularLocation>
        <location evidence="1 12">Endoplasmic reticulum</location>
    </subcellularLocation>
</comment>
<evidence type="ECO:0000256" key="12">
    <source>
        <dbReference type="RuleBase" id="RU362128"/>
    </source>
</evidence>
<keyword evidence="15" id="KW-1185">Reference proteome</keyword>
<dbReference type="PANTHER" id="PTHR12867:SF6">
    <property type="entry name" value="N-ACETYLGLUCOSAMINYLDIPHOSPHODOLICHOL N-ACETYLGLUCOSAMINYLTRANSFERASE"/>
    <property type="match status" value="1"/>
</dbReference>
<evidence type="ECO:0000256" key="8">
    <source>
        <dbReference type="ARBA" id="ARBA00022824"/>
    </source>
</evidence>
<evidence type="ECO:0000256" key="1">
    <source>
        <dbReference type="ARBA" id="ARBA00004240"/>
    </source>
</evidence>
<comment type="subunit">
    <text evidence="3 12">Heterodimer with ALG14 to form a functional enzyme.</text>
</comment>
<evidence type="ECO:0000256" key="6">
    <source>
        <dbReference type="ARBA" id="ARBA00022676"/>
    </source>
</evidence>
<evidence type="ECO:0000313" key="14">
    <source>
        <dbReference type="EMBL" id="KAI9274410.1"/>
    </source>
</evidence>
<dbReference type="InterPro" id="IPR007235">
    <property type="entry name" value="Glyco_trans_28_C"/>
</dbReference>
<proteinExistence type="inferred from homology"/>
<dbReference type="GO" id="GO:0005783">
    <property type="term" value="C:endoplasmic reticulum"/>
    <property type="evidence" value="ECO:0007669"/>
    <property type="project" value="UniProtKB-SubCell"/>
</dbReference>
<keyword evidence="7 12" id="KW-0808">Transferase</keyword>
<evidence type="ECO:0000313" key="15">
    <source>
        <dbReference type="Proteomes" id="UP001209540"/>
    </source>
</evidence>
<gene>
    <name evidence="12" type="primary">ALG13</name>
    <name evidence="14" type="ORF">BDA99DRAFT_406424</name>
</gene>
<evidence type="ECO:0000256" key="7">
    <source>
        <dbReference type="ARBA" id="ARBA00022679"/>
    </source>
</evidence>
<sequence length="164" mass="17959">FVTVGSTGFDSLVEACTTMPFLTALERLGYKILLIQYGSSESIYTRNMTNNDNGTTIKVQGYNYKPSITEDMENASLIISHAGSGSILQALRIPKPLIVVSNNLLMDNHQQELAKAMQDKGYCISTTPSDLISAFDELGKKELTRLPSPSTDAFSNLLNTHMGF</sequence>
<organism evidence="14 15">
    <name type="scientific">Phascolomyces articulosus</name>
    <dbReference type="NCBI Taxonomy" id="60185"/>
    <lineage>
        <taxon>Eukaryota</taxon>
        <taxon>Fungi</taxon>
        <taxon>Fungi incertae sedis</taxon>
        <taxon>Mucoromycota</taxon>
        <taxon>Mucoromycotina</taxon>
        <taxon>Mucoromycetes</taxon>
        <taxon>Mucorales</taxon>
        <taxon>Lichtheimiaceae</taxon>
        <taxon>Phascolomyces</taxon>
    </lineage>
</organism>
<comment type="catalytic activity">
    <reaction evidence="11">
        <text>an N-acetyl-alpha-D-glucosaminyl-diphospho-di-trans,poly-cis-dolichol + UDP-N-acetyl-alpha-D-glucosamine = an N,N'-diacetylchitobiosyl-diphospho-di-trans,poly-cis-dolichol + UDP + H(+)</text>
        <dbReference type="Rhea" id="RHEA:23380"/>
        <dbReference type="Rhea" id="RHEA-COMP:19507"/>
        <dbReference type="Rhea" id="RHEA-COMP:19510"/>
        <dbReference type="ChEBI" id="CHEBI:15378"/>
        <dbReference type="ChEBI" id="CHEBI:57269"/>
        <dbReference type="ChEBI" id="CHEBI:57705"/>
        <dbReference type="ChEBI" id="CHEBI:58223"/>
        <dbReference type="ChEBI" id="CHEBI:58427"/>
        <dbReference type="EC" id="2.4.1.141"/>
    </reaction>
</comment>
<evidence type="ECO:0000256" key="5">
    <source>
        <dbReference type="ARBA" id="ARBA00017468"/>
    </source>
</evidence>
<evidence type="ECO:0000256" key="3">
    <source>
        <dbReference type="ARBA" id="ARBA00011198"/>
    </source>
</evidence>
<feature type="non-terminal residue" evidence="14">
    <location>
        <position position="1"/>
    </location>
</feature>
<comment type="caution">
    <text evidence="14">The sequence shown here is derived from an EMBL/GenBank/DDBJ whole genome shotgun (WGS) entry which is preliminary data.</text>
</comment>
<dbReference type="Proteomes" id="UP001209540">
    <property type="component" value="Unassembled WGS sequence"/>
</dbReference>
<evidence type="ECO:0000256" key="9">
    <source>
        <dbReference type="ARBA" id="ARBA00024804"/>
    </source>
</evidence>
<evidence type="ECO:0000256" key="10">
    <source>
        <dbReference type="ARBA" id="ARBA00032061"/>
    </source>
</evidence>
<comment type="function">
    <text evidence="9 12">Involved in protein N-glycosylation. Essential for the second step of the dolichol-linked oligosaccharide pathway.</text>
</comment>